<evidence type="ECO:0000256" key="2">
    <source>
        <dbReference type="ARBA" id="ARBA00009399"/>
    </source>
</evidence>
<protein>
    <submittedName>
        <fullName evidence="8">Sugar translocase</fullName>
    </submittedName>
</protein>
<feature type="transmembrane region" description="Helical" evidence="6">
    <location>
        <begin position="108"/>
        <end position="127"/>
    </location>
</feature>
<evidence type="ECO:0000256" key="1">
    <source>
        <dbReference type="ARBA" id="ARBA00004141"/>
    </source>
</evidence>
<dbReference type="Pfam" id="PF04138">
    <property type="entry name" value="GtrA_DPMS_TM"/>
    <property type="match status" value="1"/>
</dbReference>
<accession>A0AAU9D4I6</accession>
<dbReference type="InterPro" id="IPR051401">
    <property type="entry name" value="GtrA_CellWall_Glycosyl"/>
</dbReference>
<evidence type="ECO:0000256" key="4">
    <source>
        <dbReference type="ARBA" id="ARBA00022989"/>
    </source>
</evidence>
<dbReference type="EMBL" id="AP027059">
    <property type="protein sequence ID" value="BDU50921.1"/>
    <property type="molecule type" value="Genomic_DNA"/>
</dbReference>
<keyword evidence="4 6" id="KW-1133">Transmembrane helix</keyword>
<proteinExistence type="inferred from homology"/>
<organism evidence="8 9">
    <name type="scientific">Haliovirga abyssi</name>
    <dbReference type="NCBI Taxonomy" id="2996794"/>
    <lineage>
        <taxon>Bacteria</taxon>
        <taxon>Fusobacteriati</taxon>
        <taxon>Fusobacteriota</taxon>
        <taxon>Fusobacteriia</taxon>
        <taxon>Fusobacteriales</taxon>
        <taxon>Haliovirgaceae</taxon>
        <taxon>Haliovirga</taxon>
    </lineage>
</organism>
<feature type="transmembrane region" description="Helical" evidence="6">
    <location>
        <begin position="75"/>
        <end position="96"/>
    </location>
</feature>
<dbReference type="PANTHER" id="PTHR38459:SF1">
    <property type="entry name" value="PROPHAGE BACTOPRENOL-LINKED GLUCOSE TRANSLOCASE HOMOLOG"/>
    <property type="match status" value="1"/>
</dbReference>
<sequence>MLKKIMKLFIKFGIVGISGVIVNMIVYSILIFMNINYLIAATISFFIAVTNNFIWNNIWTFKGKAEHKSFKRKYFSFLLISGINFIVNILVLRLLVENFSINKILSQLIGIGVASTLNFLGNYFIVFKEKNQDYGE</sequence>
<keyword evidence="3 6" id="KW-0812">Transmembrane</keyword>
<comment type="similarity">
    <text evidence="2">Belongs to the GtrA family.</text>
</comment>
<feature type="transmembrane region" description="Helical" evidence="6">
    <location>
        <begin position="37"/>
        <end position="55"/>
    </location>
</feature>
<dbReference type="RefSeq" id="WP_307903769.1">
    <property type="nucleotide sequence ID" value="NZ_AP027059.1"/>
</dbReference>
<dbReference type="AlphaFoldDB" id="A0AAU9D4I6"/>
<dbReference type="PANTHER" id="PTHR38459">
    <property type="entry name" value="PROPHAGE BACTOPRENOL-LINKED GLUCOSE TRANSLOCASE HOMOLOG"/>
    <property type="match status" value="1"/>
</dbReference>
<dbReference type="InterPro" id="IPR007267">
    <property type="entry name" value="GtrA_DPMS_TM"/>
</dbReference>
<evidence type="ECO:0000256" key="6">
    <source>
        <dbReference type="SAM" id="Phobius"/>
    </source>
</evidence>
<dbReference type="GO" id="GO:0005886">
    <property type="term" value="C:plasma membrane"/>
    <property type="evidence" value="ECO:0007669"/>
    <property type="project" value="TreeGrafter"/>
</dbReference>
<keyword evidence="5 6" id="KW-0472">Membrane</keyword>
<evidence type="ECO:0000256" key="5">
    <source>
        <dbReference type="ARBA" id="ARBA00023136"/>
    </source>
</evidence>
<dbReference type="Proteomes" id="UP001321582">
    <property type="component" value="Chromosome"/>
</dbReference>
<evidence type="ECO:0000313" key="8">
    <source>
        <dbReference type="EMBL" id="BDU50921.1"/>
    </source>
</evidence>
<keyword evidence="9" id="KW-1185">Reference proteome</keyword>
<dbReference type="KEGG" id="haby:HLVA_14900"/>
<comment type="subcellular location">
    <subcellularLocation>
        <location evidence="1">Membrane</location>
        <topology evidence="1">Multi-pass membrane protein</topology>
    </subcellularLocation>
</comment>
<gene>
    <name evidence="8" type="ORF">HLVA_14900</name>
</gene>
<reference evidence="8 9" key="1">
    <citation type="submission" date="2022-11" db="EMBL/GenBank/DDBJ databases">
        <title>Haliovirga abyssi gen. nov., sp. nov., a mesophilic fermentative bacterium isolated from the Iheya North hydrothermal field and the proposal of Haliovirgaceae fam. nov.</title>
        <authorList>
            <person name="Miyazaki U."/>
            <person name="Tame A."/>
            <person name="Miyazaki J."/>
            <person name="Takai K."/>
            <person name="Sawayama S."/>
            <person name="Kitajima M."/>
            <person name="Okamoto A."/>
            <person name="Nakagawa S."/>
        </authorList>
    </citation>
    <scope>NUCLEOTIDE SEQUENCE [LARGE SCALE GENOMIC DNA]</scope>
    <source>
        <strain evidence="8 9">IC12</strain>
    </source>
</reference>
<evidence type="ECO:0000259" key="7">
    <source>
        <dbReference type="Pfam" id="PF04138"/>
    </source>
</evidence>
<dbReference type="GO" id="GO:0000271">
    <property type="term" value="P:polysaccharide biosynthetic process"/>
    <property type="evidence" value="ECO:0007669"/>
    <property type="project" value="InterPro"/>
</dbReference>
<name>A0AAU9D4I6_9FUSO</name>
<feature type="domain" description="GtrA/DPMS transmembrane" evidence="7">
    <location>
        <begin position="11"/>
        <end position="127"/>
    </location>
</feature>
<evidence type="ECO:0000313" key="9">
    <source>
        <dbReference type="Proteomes" id="UP001321582"/>
    </source>
</evidence>
<feature type="transmembrane region" description="Helical" evidence="6">
    <location>
        <begin position="12"/>
        <end position="31"/>
    </location>
</feature>
<evidence type="ECO:0000256" key="3">
    <source>
        <dbReference type="ARBA" id="ARBA00022692"/>
    </source>
</evidence>